<dbReference type="Gene3D" id="3.40.50.720">
    <property type="entry name" value="NAD(P)-binding Rossmann-like Domain"/>
    <property type="match status" value="1"/>
</dbReference>
<gene>
    <name evidence="2" type="ORF">OIDMADRAFT_131766</name>
</gene>
<dbReference type="InParanoid" id="A0A0C3GLA3"/>
<reference evidence="2 3" key="1">
    <citation type="submission" date="2014-04" db="EMBL/GenBank/DDBJ databases">
        <authorList>
            <consortium name="DOE Joint Genome Institute"/>
            <person name="Kuo A."/>
            <person name="Martino E."/>
            <person name="Perotto S."/>
            <person name="Kohler A."/>
            <person name="Nagy L.G."/>
            <person name="Floudas D."/>
            <person name="Copeland A."/>
            <person name="Barry K.W."/>
            <person name="Cichocki N."/>
            <person name="Veneault-Fourrey C."/>
            <person name="LaButti K."/>
            <person name="Lindquist E.A."/>
            <person name="Lipzen A."/>
            <person name="Lundell T."/>
            <person name="Morin E."/>
            <person name="Murat C."/>
            <person name="Sun H."/>
            <person name="Tunlid A."/>
            <person name="Henrissat B."/>
            <person name="Grigoriev I.V."/>
            <person name="Hibbett D.S."/>
            <person name="Martin F."/>
            <person name="Nordberg H.P."/>
            <person name="Cantor M.N."/>
            <person name="Hua S.X."/>
        </authorList>
    </citation>
    <scope>NUCLEOTIDE SEQUENCE [LARGE SCALE GENOMIC DNA]</scope>
    <source>
        <strain evidence="2 3">Zn</strain>
    </source>
</reference>
<keyword evidence="1" id="KW-0560">Oxidoreductase</keyword>
<dbReference type="AlphaFoldDB" id="A0A0C3GLA3"/>
<dbReference type="PRINTS" id="PR00081">
    <property type="entry name" value="GDHRDH"/>
</dbReference>
<sequence length="338" mass="36339">MTSHTEYGEKTNASEVVEAFSGQIKGKTILITGIGPAGIGGEAATAIASQGPALLILASRTLSKIEAVAEVIKTSYPTVATRALVVDFASIKSVREAAAKVTAYPEPTIDIFIHNAGLMDLRQEHRMSVDGIDEHLAVNFVGGFLFTNLILNKIVEAGRIKGEARIVIVASSASPISPIRFHDLNVEKAATDVPEEERPNLTILEQLRIPTDTKYIPFVAYGQSKTASILFAVLLGELLKGKGVTVNTLHPGAIRTELQRTTTDKDLGASATMMYWKTLSQGASTTLVAAFDPALKDKSGVYLEDCQVKQAMPFATDLTIAKKLWKVGEELVGQRFDI</sequence>
<dbReference type="EMBL" id="KN832883">
    <property type="protein sequence ID" value="KIM96910.1"/>
    <property type="molecule type" value="Genomic_DNA"/>
</dbReference>
<dbReference type="STRING" id="913774.A0A0C3GLA3"/>
<evidence type="ECO:0000256" key="1">
    <source>
        <dbReference type="ARBA" id="ARBA00023002"/>
    </source>
</evidence>
<dbReference type="OrthoDB" id="191139at2759"/>
<evidence type="ECO:0000313" key="2">
    <source>
        <dbReference type="EMBL" id="KIM96910.1"/>
    </source>
</evidence>
<dbReference type="PANTHER" id="PTHR43157:SF31">
    <property type="entry name" value="PHOSPHATIDYLINOSITOL-GLYCAN BIOSYNTHESIS CLASS F PROTEIN"/>
    <property type="match status" value="1"/>
</dbReference>
<accession>A0A0C3GLA3</accession>
<dbReference type="InterPro" id="IPR036291">
    <property type="entry name" value="NAD(P)-bd_dom_sf"/>
</dbReference>
<keyword evidence="3" id="KW-1185">Reference proteome</keyword>
<name>A0A0C3GLA3_OIDMZ</name>
<dbReference type="HOGENOM" id="CLU_010194_44_0_1"/>
<evidence type="ECO:0000313" key="3">
    <source>
        <dbReference type="Proteomes" id="UP000054321"/>
    </source>
</evidence>
<proteinExistence type="predicted"/>
<dbReference type="InterPro" id="IPR002347">
    <property type="entry name" value="SDR_fam"/>
</dbReference>
<evidence type="ECO:0008006" key="4">
    <source>
        <dbReference type="Google" id="ProtNLM"/>
    </source>
</evidence>
<dbReference type="SUPFAM" id="SSF51735">
    <property type="entry name" value="NAD(P)-binding Rossmann-fold domains"/>
    <property type="match status" value="1"/>
</dbReference>
<dbReference type="GO" id="GO:0016491">
    <property type="term" value="F:oxidoreductase activity"/>
    <property type="evidence" value="ECO:0007669"/>
    <property type="project" value="UniProtKB-KW"/>
</dbReference>
<reference evidence="3" key="2">
    <citation type="submission" date="2015-01" db="EMBL/GenBank/DDBJ databases">
        <title>Evolutionary Origins and Diversification of the Mycorrhizal Mutualists.</title>
        <authorList>
            <consortium name="DOE Joint Genome Institute"/>
            <consortium name="Mycorrhizal Genomics Consortium"/>
            <person name="Kohler A."/>
            <person name="Kuo A."/>
            <person name="Nagy L.G."/>
            <person name="Floudas D."/>
            <person name="Copeland A."/>
            <person name="Barry K.W."/>
            <person name="Cichocki N."/>
            <person name="Veneault-Fourrey C."/>
            <person name="LaButti K."/>
            <person name="Lindquist E.A."/>
            <person name="Lipzen A."/>
            <person name="Lundell T."/>
            <person name="Morin E."/>
            <person name="Murat C."/>
            <person name="Riley R."/>
            <person name="Ohm R."/>
            <person name="Sun H."/>
            <person name="Tunlid A."/>
            <person name="Henrissat B."/>
            <person name="Grigoriev I.V."/>
            <person name="Hibbett D.S."/>
            <person name="Martin F."/>
        </authorList>
    </citation>
    <scope>NUCLEOTIDE SEQUENCE [LARGE SCALE GENOMIC DNA]</scope>
    <source>
        <strain evidence="3">Zn</strain>
    </source>
</reference>
<dbReference type="Proteomes" id="UP000054321">
    <property type="component" value="Unassembled WGS sequence"/>
</dbReference>
<dbReference type="Pfam" id="PF00106">
    <property type="entry name" value="adh_short"/>
    <property type="match status" value="1"/>
</dbReference>
<protein>
    <recommendedName>
        <fullName evidence="4">Ketoreductase (KR) domain-containing protein</fullName>
    </recommendedName>
</protein>
<dbReference type="PANTHER" id="PTHR43157">
    <property type="entry name" value="PHOSPHATIDYLINOSITOL-GLYCAN BIOSYNTHESIS CLASS F PROTEIN-RELATED"/>
    <property type="match status" value="1"/>
</dbReference>
<organism evidence="2 3">
    <name type="scientific">Oidiodendron maius (strain Zn)</name>
    <dbReference type="NCBI Taxonomy" id="913774"/>
    <lineage>
        <taxon>Eukaryota</taxon>
        <taxon>Fungi</taxon>
        <taxon>Dikarya</taxon>
        <taxon>Ascomycota</taxon>
        <taxon>Pezizomycotina</taxon>
        <taxon>Leotiomycetes</taxon>
        <taxon>Leotiomycetes incertae sedis</taxon>
        <taxon>Myxotrichaceae</taxon>
        <taxon>Oidiodendron</taxon>
    </lineage>
</organism>